<dbReference type="EMBL" id="UINC01074229">
    <property type="protein sequence ID" value="SVC11216.1"/>
    <property type="molecule type" value="Genomic_DNA"/>
</dbReference>
<dbReference type="Gene3D" id="2.60.120.200">
    <property type="match status" value="1"/>
</dbReference>
<proteinExistence type="predicted"/>
<dbReference type="Pfam" id="PF13385">
    <property type="entry name" value="Laminin_G_3"/>
    <property type="match status" value="1"/>
</dbReference>
<dbReference type="InterPro" id="IPR013320">
    <property type="entry name" value="ConA-like_dom_sf"/>
</dbReference>
<organism evidence="1">
    <name type="scientific">marine metagenome</name>
    <dbReference type="NCBI Taxonomy" id="408172"/>
    <lineage>
        <taxon>unclassified sequences</taxon>
        <taxon>metagenomes</taxon>
        <taxon>ecological metagenomes</taxon>
    </lineage>
</organism>
<protein>
    <recommendedName>
        <fullName evidence="2">LamG-like jellyroll fold domain-containing protein</fullName>
    </recommendedName>
</protein>
<reference evidence="1" key="1">
    <citation type="submission" date="2018-05" db="EMBL/GenBank/DDBJ databases">
        <authorList>
            <person name="Lanie J.A."/>
            <person name="Ng W.-L."/>
            <person name="Kazmierczak K.M."/>
            <person name="Andrzejewski T.M."/>
            <person name="Davidsen T.M."/>
            <person name="Wayne K.J."/>
            <person name="Tettelin H."/>
            <person name="Glass J.I."/>
            <person name="Rusch D."/>
            <person name="Podicherti R."/>
            <person name="Tsui H.-C.T."/>
            <person name="Winkler M.E."/>
        </authorList>
    </citation>
    <scope>NUCLEOTIDE SEQUENCE</scope>
</reference>
<gene>
    <name evidence="1" type="ORF">METZ01_LOCUS264070</name>
</gene>
<accession>A0A382JHA4</accession>
<dbReference type="SUPFAM" id="SSF49899">
    <property type="entry name" value="Concanavalin A-like lectins/glucanases"/>
    <property type="match status" value="1"/>
</dbReference>
<evidence type="ECO:0000313" key="1">
    <source>
        <dbReference type="EMBL" id="SVC11216.1"/>
    </source>
</evidence>
<dbReference type="AlphaFoldDB" id="A0A382JHA4"/>
<sequence>MKHLAIGFLILAFCLVVGMPSEAEIDPAKAEAVWLFDDGAGVKVVDSSGHKRNGSIVGKDKWVKGKFGGGLELSGTQNNEVIIEDYKGIGGNSPRTTVLWYWTQKAGRCRLVCWGANDTAIKYHVRIHEGDTFRVETQGGQLFANKPKLTDGEWHHLACVFPPGGKMCHDHILYVDGVEIKDRGGNNVGVDTDTKTNDVEIGWNKWVGHGDPAQGVFDEVAIFSTALSEKDVNDIMNKGLAVALNVSPKEKLTTIWGSLKTIRYLGN</sequence>
<name>A0A382JHA4_9ZZZZ</name>
<evidence type="ECO:0008006" key="2">
    <source>
        <dbReference type="Google" id="ProtNLM"/>
    </source>
</evidence>